<dbReference type="PROSITE" id="PS51318">
    <property type="entry name" value="TAT"/>
    <property type="match status" value="1"/>
</dbReference>
<accession>A0A6J5YL01</accession>
<proteinExistence type="predicted"/>
<protein>
    <submittedName>
        <fullName evidence="1">Unannotated protein</fullName>
    </submittedName>
</protein>
<dbReference type="AlphaFoldDB" id="A0A6J5YL01"/>
<evidence type="ECO:0000313" key="1">
    <source>
        <dbReference type="EMBL" id="CAB4324202.1"/>
    </source>
</evidence>
<organism evidence="1">
    <name type="scientific">freshwater metagenome</name>
    <dbReference type="NCBI Taxonomy" id="449393"/>
    <lineage>
        <taxon>unclassified sequences</taxon>
        <taxon>metagenomes</taxon>
        <taxon>ecological metagenomes</taxon>
    </lineage>
</organism>
<sequence>MSMSPHSETGPAEGSTAAAVTSRRSFVRTAAFGAAALGTAAATGVALTGAAGASEPMTSSSGGSSAAATEPSLSVVDSTLLVFLHGVSLAAQQALQAASDATYLASAAMERLREFGRHHRDQAARLGKLLPTDMAAKNAANPTLLSQMNAKFAGCGTQNELLNAVAGYEESLSATFIEALGQADHFTVSEAIAGCAPIIGQQAASAGADAGQSQSTWLPAFAPTSGALTQSAYPIR</sequence>
<reference evidence="1" key="1">
    <citation type="submission" date="2020-05" db="EMBL/GenBank/DDBJ databases">
        <authorList>
            <person name="Chiriac C."/>
            <person name="Salcher M."/>
            <person name="Ghai R."/>
            <person name="Kavagutti S V."/>
        </authorList>
    </citation>
    <scope>NUCLEOTIDE SEQUENCE</scope>
</reference>
<dbReference type="InterPro" id="IPR006311">
    <property type="entry name" value="TAT_signal"/>
</dbReference>
<name>A0A6J5YL01_9ZZZZ</name>
<gene>
    <name evidence="1" type="ORF">UFOPK1392_01967</name>
</gene>
<dbReference type="EMBL" id="CAEMXZ010000114">
    <property type="protein sequence ID" value="CAB4324202.1"/>
    <property type="molecule type" value="Genomic_DNA"/>
</dbReference>